<evidence type="ECO:0000256" key="1">
    <source>
        <dbReference type="SAM" id="MobiDB-lite"/>
    </source>
</evidence>
<keyword evidence="5" id="KW-1185">Reference proteome</keyword>
<feature type="region of interest" description="Disordered" evidence="1">
    <location>
        <begin position="409"/>
        <end position="445"/>
    </location>
</feature>
<keyword evidence="2" id="KW-0472">Membrane</keyword>
<evidence type="ECO:0000313" key="5">
    <source>
        <dbReference type="Proteomes" id="UP001185012"/>
    </source>
</evidence>
<feature type="signal peptide" evidence="3">
    <location>
        <begin position="1"/>
        <end position="24"/>
    </location>
</feature>
<accession>A0ABU1IL26</accession>
<evidence type="ECO:0008006" key="6">
    <source>
        <dbReference type="Google" id="ProtNLM"/>
    </source>
</evidence>
<feature type="transmembrane region" description="Helical" evidence="2">
    <location>
        <begin position="456"/>
        <end position="475"/>
    </location>
</feature>
<dbReference type="RefSeq" id="WP_309864037.1">
    <property type="nucleotide sequence ID" value="NZ_JAVDQG010000003.1"/>
</dbReference>
<reference evidence="4 5" key="1">
    <citation type="submission" date="2023-07" db="EMBL/GenBank/DDBJ databases">
        <title>Genomic Encyclopedia of Type Strains, Phase IV (KMG-IV): sequencing the most valuable type-strain genomes for metagenomic binning, comparative biology and taxonomic classification.</title>
        <authorList>
            <person name="Goeker M."/>
        </authorList>
    </citation>
    <scope>NUCLEOTIDE SEQUENCE [LARGE SCALE GENOMIC DNA]</scope>
    <source>
        <strain evidence="4 5">DSM 45903</strain>
    </source>
</reference>
<keyword evidence="2" id="KW-1133">Transmembrane helix</keyword>
<keyword evidence="2" id="KW-0812">Transmembrane</keyword>
<proteinExistence type="predicted"/>
<dbReference type="EMBL" id="JAVDQG010000003">
    <property type="protein sequence ID" value="MDR6225396.1"/>
    <property type="molecule type" value="Genomic_DNA"/>
</dbReference>
<comment type="caution">
    <text evidence="4">The sequence shown here is derived from an EMBL/GenBank/DDBJ whole genome shotgun (WGS) entry which is preliminary data.</text>
</comment>
<keyword evidence="3" id="KW-0732">Signal</keyword>
<evidence type="ECO:0000256" key="2">
    <source>
        <dbReference type="SAM" id="Phobius"/>
    </source>
</evidence>
<protein>
    <recommendedName>
        <fullName evidence="6">LPXTG cell wall anchor domain-containing protein</fullName>
    </recommendedName>
</protein>
<evidence type="ECO:0000256" key="3">
    <source>
        <dbReference type="SAM" id="SignalP"/>
    </source>
</evidence>
<feature type="compositionally biased region" description="Acidic residues" evidence="1">
    <location>
        <begin position="59"/>
        <end position="69"/>
    </location>
</feature>
<sequence length="483" mass="53657">MRIFSTVMVFLMLFAAVIPGVAFADEPQTSEEVTEETVVNQEEMETGQESQQQPVEPVVEPEADPQDDAVEQREETPPATDEDQVEEEAGLTEEVDQLEDIDKSEEEVQEILDEVNAGLKLEAGVNVEKNSATVTAKMNHTTEHELTDGTFTFDLAGKAPSKFKEKETEAQAVFNNLEDGEHQVTIKYSVHVMIDGQPHSVAQEKNLTFTVDEDWVEADIEVYHYYDSEYNYLVLDADLPDYIKANGTWTFQVDGQKQTVNTKREPYAEAGFELSDPKPGQRYEAVITFEGEADKEKVKGSTTYAFTLIDASLDLNCTDKGLHVTASLNGADSAEGEWWLGLWNWDKEDHVAEQESDWKKGTTYSHTFDKSYLVPGYYDLDVYFYGFVNGEEVGADAIYEFEVDKDDPCSAGAVGPKPGNGGQKPDDGKIVTPEQPKQTAGEIKQGATMPKTATEYPLGMLIGTVVALLGAGLYLNRRRTLLQ</sequence>
<feature type="region of interest" description="Disordered" evidence="1">
    <location>
        <begin position="26"/>
        <end position="105"/>
    </location>
</feature>
<feature type="chain" id="PRO_5045960308" description="LPXTG cell wall anchor domain-containing protein" evidence="3">
    <location>
        <begin position="25"/>
        <end position="483"/>
    </location>
</feature>
<organism evidence="4 5">
    <name type="scientific">Desmospora profundinema</name>
    <dbReference type="NCBI Taxonomy" id="1571184"/>
    <lineage>
        <taxon>Bacteria</taxon>
        <taxon>Bacillati</taxon>
        <taxon>Bacillota</taxon>
        <taxon>Bacilli</taxon>
        <taxon>Bacillales</taxon>
        <taxon>Thermoactinomycetaceae</taxon>
        <taxon>Desmospora</taxon>
    </lineage>
</organism>
<gene>
    <name evidence="4" type="ORF">JOE21_001394</name>
</gene>
<evidence type="ECO:0000313" key="4">
    <source>
        <dbReference type="EMBL" id="MDR6225396.1"/>
    </source>
</evidence>
<dbReference type="Proteomes" id="UP001185012">
    <property type="component" value="Unassembled WGS sequence"/>
</dbReference>
<feature type="compositionally biased region" description="Acidic residues" evidence="1">
    <location>
        <begin position="80"/>
        <end position="105"/>
    </location>
</feature>
<name>A0ABU1IL26_9BACL</name>